<name>A0A8H6AQM1_9HELO</name>
<dbReference type="RefSeq" id="XP_037190744.1">
    <property type="nucleotide sequence ID" value="XM_037339178.1"/>
</dbReference>
<dbReference type="EMBL" id="JABFCT010000011">
    <property type="protein sequence ID" value="KAF5871797.1"/>
    <property type="molecule type" value="Genomic_DNA"/>
</dbReference>
<organism evidence="1 2">
    <name type="scientific">Botrytis fragariae</name>
    <dbReference type="NCBI Taxonomy" id="1964551"/>
    <lineage>
        <taxon>Eukaryota</taxon>
        <taxon>Fungi</taxon>
        <taxon>Dikarya</taxon>
        <taxon>Ascomycota</taxon>
        <taxon>Pezizomycotina</taxon>
        <taxon>Leotiomycetes</taxon>
        <taxon>Helotiales</taxon>
        <taxon>Sclerotiniaceae</taxon>
        <taxon>Botrytis</taxon>
    </lineage>
</organism>
<evidence type="ECO:0000313" key="1">
    <source>
        <dbReference type="EMBL" id="KAF5871797.1"/>
    </source>
</evidence>
<protein>
    <submittedName>
        <fullName evidence="1">Uncharacterized protein</fullName>
    </submittedName>
</protein>
<proteinExistence type="predicted"/>
<dbReference type="OrthoDB" id="3484027at2759"/>
<comment type="caution">
    <text evidence="1">The sequence shown here is derived from an EMBL/GenBank/DDBJ whole genome shotgun (WGS) entry which is preliminary data.</text>
</comment>
<accession>A0A8H6AQM1</accession>
<dbReference type="AlphaFoldDB" id="A0A8H6AQM1"/>
<keyword evidence="2" id="KW-1185">Reference proteome</keyword>
<dbReference type="GeneID" id="59262870"/>
<sequence>MSRTSTHVPIFEVAFANCYISDDRPRSANKPVPSRSIPYLSLEDDFYQEPGPKQEPKLNSKFKAVKPFGDFLRDGPTSLDSFWKLFKMLPVGVRNRIYKLLIFAWSPDAQYARLSRNGRRFAVSRRVSTVHRALSPIHYVSDDLLGLTEDDLEDWTNEKDWEQSEGMLDFFKPNEYRGIQKLIWLLEKVEYALQLDEASSNSLTMGGKGKGKEIQKMDVVLDEYINIWKEIVDFFWDNVVIDFGERLHFGTIVLNESKKQKNVF</sequence>
<dbReference type="Proteomes" id="UP000531561">
    <property type="component" value="Unassembled WGS sequence"/>
</dbReference>
<evidence type="ECO:0000313" key="2">
    <source>
        <dbReference type="Proteomes" id="UP000531561"/>
    </source>
</evidence>
<reference evidence="1 2" key="1">
    <citation type="journal article" date="2020" name="Phytopathology">
        <title>A high-quality genome resource of Botrytis fragariae, a new and rapidly spreading fungal pathogen causing strawberry gray mold in the U.S.A.</title>
        <authorList>
            <person name="Wu Y."/>
            <person name="Saski C.A."/>
            <person name="Schnabel G."/>
            <person name="Xiao S."/>
            <person name="Hu M."/>
        </authorList>
    </citation>
    <scope>NUCLEOTIDE SEQUENCE [LARGE SCALE GENOMIC DNA]</scope>
    <source>
        <strain evidence="1 2">BVB16</strain>
    </source>
</reference>
<gene>
    <name evidence="1" type="ORF">Bfra_008821</name>
</gene>